<accession>X1I598</accession>
<protein>
    <submittedName>
        <fullName evidence="1">Uncharacterized protein</fullName>
    </submittedName>
</protein>
<sequence>MAFSFVSPTFQEGDEHPEAKPVYHFWSSENRADFWKVGET</sequence>
<proteinExistence type="predicted"/>
<name>X1I598_9ZZZZ</name>
<comment type="caution">
    <text evidence="1">The sequence shown here is derived from an EMBL/GenBank/DDBJ whole genome shotgun (WGS) entry which is preliminary data.</text>
</comment>
<feature type="non-terminal residue" evidence="1">
    <location>
        <position position="40"/>
    </location>
</feature>
<gene>
    <name evidence="1" type="ORF">S03H2_27427</name>
</gene>
<evidence type="ECO:0000313" key="1">
    <source>
        <dbReference type="EMBL" id="GAH61279.1"/>
    </source>
</evidence>
<dbReference type="EMBL" id="BARU01016509">
    <property type="protein sequence ID" value="GAH61279.1"/>
    <property type="molecule type" value="Genomic_DNA"/>
</dbReference>
<dbReference type="AlphaFoldDB" id="X1I598"/>
<organism evidence="1">
    <name type="scientific">marine sediment metagenome</name>
    <dbReference type="NCBI Taxonomy" id="412755"/>
    <lineage>
        <taxon>unclassified sequences</taxon>
        <taxon>metagenomes</taxon>
        <taxon>ecological metagenomes</taxon>
    </lineage>
</organism>
<reference evidence="1" key="1">
    <citation type="journal article" date="2014" name="Front. Microbiol.">
        <title>High frequency of phylogenetically diverse reductive dehalogenase-homologous genes in deep subseafloor sedimentary metagenomes.</title>
        <authorList>
            <person name="Kawai M."/>
            <person name="Futagami T."/>
            <person name="Toyoda A."/>
            <person name="Takaki Y."/>
            <person name="Nishi S."/>
            <person name="Hori S."/>
            <person name="Arai W."/>
            <person name="Tsubouchi T."/>
            <person name="Morono Y."/>
            <person name="Uchiyama I."/>
            <person name="Ito T."/>
            <person name="Fujiyama A."/>
            <person name="Inagaki F."/>
            <person name="Takami H."/>
        </authorList>
    </citation>
    <scope>NUCLEOTIDE SEQUENCE</scope>
    <source>
        <strain evidence="1">Expedition CK06-06</strain>
    </source>
</reference>